<evidence type="ECO:0000259" key="1">
    <source>
        <dbReference type="Pfam" id="PF07179"/>
    </source>
</evidence>
<dbReference type="Proteomes" id="UP000016481">
    <property type="component" value="Unassembled WGS sequence"/>
</dbReference>
<dbReference type="Pfam" id="PF07179">
    <property type="entry name" value="SseB"/>
    <property type="match status" value="1"/>
</dbReference>
<organism evidence="2 3">
    <name type="scientific">Actinomyces graevenitzii F0530</name>
    <dbReference type="NCBI Taxonomy" id="1321817"/>
    <lineage>
        <taxon>Bacteria</taxon>
        <taxon>Bacillati</taxon>
        <taxon>Actinomycetota</taxon>
        <taxon>Actinomycetes</taxon>
        <taxon>Actinomycetales</taxon>
        <taxon>Actinomycetaceae</taxon>
        <taxon>Actinomyces</taxon>
    </lineage>
</organism>
<dbReference type="HOGENOM" id="CLU_082391_0_0_11"/>
<protein>
    <recommendedName>
        <fullName evidence="1">SseB protein N-terminal domain-containing protein</fullName>
    </recommendedName>
</protein>
<dbReference type="PATRIC" id="fig|1321817.3.peg.589"/>
<dbReference type="InterPro" id="IPR009839">
    <property type="entry name" value="SseB_N"/>
</dbReference>
<sequence length="264" mass="28683">MSIMSQEQLQAALAARERISKLLAPNPFADDDGSTPAALAAALTAQLPRPQFLRELVAAIAATRLIVPVPAHGLEEPAAAVAVEIGKPGGHKPHQNDPAQDAASLALHLDDGHIAMPVFSSQADMQAWRTDVRPAPVTPQRAAQVACLSTDQIWVLNPATDNIRIPRPAVISLSQAQKWVPSWENEQLQAELKEQLMAYKAMVNVAFEAGETSELRIYALIDRSCGKEEMLDAVEGAQQVLVNPDWANRVDHVEICPILWPIEQ</sequence>
<comment type="caution">
    <text evidence="2">The sequence shown here is derived from an EMBL/GenBank/DDBJ whole genome shotgun (WGS) entry which is preliminary data.</text>
</comment>
<feature type="domain" description="SseB protein N-terminal" evidence="1">
    <location>
        <begin position="39"/>
        <end position="170"/>
    </location>
</feature>
<dbReference type="EMBL" id="AWSC01000021">
    <property type="protein sequence ID" value="ERH17221.1"/>
    <property type="molecule type" value="Genomic_DNA"/>
</dbReference>
<reference evidence="2 3" key="1">
    <citation type="submission" date="2013-08" db="EMBL/GenBank/DDBJ databases">
        <authorList>
            <person name="Weinstock G."/>
            <person name="Sodergren E."/>
            <person name="Wylie T."/>
            <person name="Fulton L."/>
            <person name="Fulton R."/>
            <person name="Fronick C."/>
            <person name="O'Laughlin M."/>
            <person name="Godfrey J."/>
            <person name="Miner T."/>
            <person name="Herter B."/>
            <person name="Appelbaum E."/>
            <person name="Cordes M."/>
            <person name="Lek S."/>
            <person name="Wollam A."/>
            <person name="Pepin K.H."/>
            <person name="Palsikar V.B."/>
            <person name="Mitreva M."/>
            <person name="Wilson R.K."/>
        </authorList>
    </citation>
    <scope>NUCLEOTIDE SEQUENCE [LARGE SCALE GENOMIC DNA]</scope>
    <source>
        <strain evidence="2 3">F0530</strain>
    </source>
</reference>
<evidence type="ECO:0000313" key="2">
    <source>
        <dbReference type="EMBL" id="ERH17221.1"/>
    </source>
</evidence>
<gene>
    <name evidence="2" type="ORF">HMPREF1978_00672</name>
</gene>
<name>U1Q3V0_9ACTO</name>
<evidence type="ECO:0000313" key="3">
    <source>
        <dbReference type="Proteomes" id="UP000016481"/>
    </source>
</evidence>
<accession>U1Q3V0</accession>
<dbReference type="AlphaFoldDB" id="U1Q3V0"/>
<proteinExistence type="predicted"/>